<reference evidence="2 3" key="1">
    <citation type="submission" date="2016-03" db="EMBL/GenBank/DDBJ databases">
        <authorList>
            <person name="Ploux O."/>
        </authorList>
    </citation>
    <scope>NUCLEOTIDE SEQUENCE [LARGE SCALE GENOMIC DNA]</scope>
    <source>
        <strain evidence="2 3">UAMH 11012</strain>
    </source>
</reference>
<dbReference type="STRING" id="576137.A0A1L7WVG9"/>
<dbReference type="EMBL" id="FJOG01000008">
    <property type="protein sequence ID" value="CZR56782.1"/>
    <property type="molecule type" value="Genomic_DNA"/>
</dbReference>
<dbReference type="Gene3D" id="1.20.1280.50">
    <property type="match status" value="1"/>
</dbReference>
<accession>A0A1L7WVG9</accession>
<feature type="region of interest" description="Disordered" evidence="1">
    <location>
        <begin position="536"/>
        <end position="562"/>
    </location>
</feature>
<dbReference type="OrthoDB" id="5405297at2759"/>
<dbReference type="CDD" id="cd09917">
    <property type="entry name" value="F-box_SF"/>
    <property type="match status" value="1"/>
</dbReference>
<evidence type="ECO:0000256" key="1">
    <source>
        <dbReference type="SAM" id="MobiDB-lite"/>
    </source>
</evidence>
<dbReference type="AlphaFoldDB" id="A0A1L7WVG9"/>
<keyword evidence="3" id="KW-1185">Reference proteome</keyword>
<dbReference type="InterPro" id="IPR032675">
    <property type="entry name" value="LRR_dom_sf"/>
</dbReference>
<gene>
    <name evidence="2" type="ORF">PAC_06671</name>
</gene>
<proteinExistence type="predicted"/>
<evidence type="ECO:0000313" key="2">
    <source>
        <dbReference type="EMBL" id="CZR56782.1"/>
    </source>
</evidence>
<feature type="region of interest" description="Disordered" evidence="1">
    <location>
        <begin position="587"/>
        <end position="615"/>
    </location>
</feature>
<feature type="compositionally biased region" description="Low complexity" evidence="1">
    <location>
        <begin position="1"/>
        <end position="15"/>
    </location>
</feature>
<evidence type="ECO:0000313" key="3">
    <source>
        <dbReference type="Proteomes" id="UP000184330"/>
    </source>
</evidence>
<protein>
    <submittedName>
        <fullName evidence="2">Related to F-box domain protein</fullName>
    </submittedName>
</protein>
<dbReference type="Gene3D" id="3.80.10.10">
    <property type="entry name" value="Ribonuclease Inhibitor"/>
    <property type="match status" value="1"/>
</dbReference>
<sequence length="615" mass="68554">MATRSSISSQRSFSLPFPPPTPTSSQKGGFKGKLARFKIMRWFKKGKREKKPSANGQDFSRTYQPVYTPPATAQSQIVATLPGPILERIFAFVCPHTKDETYESCEQSAVEDTCMLCDLRDLSHCAQVSRRWRTLATKVIYHSIRIDPVHYCEREDILAEKRKRRSHFNKNAEPEDTAAARLKFLARTLRDNQSTLALHVQFLKIPYMTRETCKPDLARTVAVCSNLRYVDLPEGLFMDDPSCNTLKQEVQARCPDIRKMTYIGGAERSLEMLADGTVWRNLEVLELSKLNMDSNIMRRALGSLPNIHALKVTDMKAFHDDLFRHSDILPPFPALTELVFENTPNVTADGLTSYLFRSDTQDALKTLSLTATGIQPGTLHQILAAAPALHHLTLVESVTSSFPASSNIPPLQSKSLEVFHYEISAVTSANSYANTTASYYAYLTRSLLSGSLPNLKELYVRDPDFPESLIDFRPPAAPFMSDPDNFTPPQNPFAQNTNRFSSNNPFAKMQTGPGLNQELEVYSKGLDEMEWNFSKVQPPARGRRGSATAPRPVSSYGLSENMSKSWGNQAGARRSVIVGNGFGGFLAVPADGGRPSSSAGEKGHKRRGSQIDMWR</sequence>
<dbReference type="Proteomes" id="UP000184330">
    <property type="component" value="Unassembled WGS sequence"/>
</dbReference>
<feature type="region of interest" description="Disordered" evidence="1">
    <location>
        <begin position="1"/>
        <end position="30"/>
    </location>
</feature>
<dbReference type="SUPFAM" id="SSF52047">
    <property type="entry name" value="RNI-like"/>
    <property type="match status" value="1"/>
</dbReference>
<name>A0A1L7WVG9_9HELO</name>
<organism evidence="2 3">
    <name type="scientific">Phialocephala subalpina</name>
    <dbReference type="NCBI Taxonomy" id="576137"/>
    <lineage>
        <taxon>Eukaryota</taxon>
        <taxon>Fungi</taxon>
        <taxon>Dikarya</taxon>
        <taxon>Ascomycota</taxon>
        <taxon>Pezizomycotina</taxon>
        <taxon>Leotiomycetes</taxon>
        <taxon>Helotiales</taxon>
        <taxon>Mollisiaceae</taxon>
        <taxon>Phialocephala</taxon>
        <taxon>Phialocephala fortinii species complex</taxon>
    </lineage>
</organism>